<evidence type="ECO:0000313" key="2">
    <source>
        <dbReference type="EMBL" id="MCZ9289429.1"/>
    </source>
</evidence>
<accession>A0A9X3REZ4</accession>
<organism evidence="2 3">
    <name type="scientific">Corynebacterium evansiae</name>
    <dbReference type="NCBI Taxonomy" id="2913499"/>
    <lineage>
        <taxon>Bacteria</taxon>
        <taxon>Bacillati</taxon>
        <taxon>Actinomycetota</taxon>
        <taxon>Actinomycetes</taxon>
        <taxon>Mycobacteriales</taxon>
        <taxon>Corynebacteriaceae</taxon>
        <taxon>Corynebacterium</taxon>
    </lineage>
</organism>
<keyword evidence="1" id="KW-0175">Coiled coil</keyword>
<proteinExistence type="predicted"/>
<comment type="caution">
    <text evidence="2">The sequence shown here is derived from an EMBL/GenBank/DDBJ whole genome shotgun (WGS) entry which is preliminary data.</text>
</comment>
<keyword evidence="3" id="KW-1185">Reference proteome</keyword>
<gene>
    <name evidence="2" type="ORF">L8V00_04290</name>
</gene>
<dbReference type="Proteomes" id="UP001146469">
    <property type="component" value="Unassembled WGS sequence"/>
</dbReference>
<sequence>MHIGYFDEFGHNGAYVNRYDTHFKTHPVFGIGGFIIPAQNVRRLSGSFKHLKETGLREEIEAKVRAKGKKVEHWEKKGAALLTTRNAQKYSELRRLINRLLNILDKLDAQVVFYGQEKPRGTNEDTGEYEKDRYDHAMKQLIQRIGWSLPSDENYLLILDKQGPRERAEIFASSAAFMFTNESAEKLLEPPLEVESHLYQTVQCADWLCALLGRIAAYKYDPDFDEFEWAVTYFGNRLSHISSKHAKIRANGDGKDMYSNHLGSKRKCFSHTSTRGAKAVRHGV</sequence>
<dbReference type="Pfam" id="PF12686">
    <property type="entry name" value="DUF3800"/>
    <property type="match status" value="1"/>
</dbReference>
<dbReference type="AlphaFoldDB" id="A0A9X3REZ4"/>
<name>A0A9X3REZ4_9CORY</name>
<dbReference type="InterPro" id="IPR024524">
    <property type="entry name" value="DUF3800"/>
</dbReference>
<evidence type="ECO:0000313" key="3">
    <source>
        <dbReference type="Proteomes" id="UP001146469"/>
    </source>
</evidence>
<dbReference type="RefSeq" id="WP_269944302.1">
    <property type="nucleotide sequence ID" value="NZ_JAKMUT010000003.1"/>
</dbReference>
<dbReference type="EMBL" id="JAKMUT010000003">
    <property type="protein sequence ID" value="MCZ9289429.1"/>
    <property type="molecule type" value="Genomic_DNA"/>
</dbReference>
<feature type="coiled-coil region" evidence="1">
    <location>
        <begin position="57"/>
        <end position="110"/>
    </location>
</feature>
<protein>
    <submittedName>
        <fullName evidence="2">DUF3800 domain-containing protein</fullName>
    </submittedName>
</protein>
<evidence type="ECO:0000256" key="1">
    <source>
        <dbReference type="SAM" id="Coils"/>
    </source>
</evidence>
<reference evidence="2" key="1">
    <citation type="submission" date="2022-02" db="EMBL/GenBank/DDBJ databases">
        <title>Corynebacterium sp. from urogenital microbiome.</title>
        <authorList>
            <person name="Cappelli E.A."/>
            <person name="Ribeiro T.G."/>
            <person name="Peixe L."/>
        </authorList>
    </citation>
    <scope>NUCLEOTIDE SEQUENCE</scope>
    <source>
        <strain evidence="2">C8Ua_174</strain>
    </source>
</reference>